<feature type="domain" description="Glutamyl/glutaminyl-tRNA synthetase class Ib catalytic" evidence="11">
    <location>
        <begin position="3"/>
        <end position="301"/>
    </location>
</feature>
<evidence type="ECO:0000256" key="6">
    <source>
        <dbReference type="ARBA" id="ARBA00022741"/>
    </source>
</evidence>
<proteinExistence type="inferred from homology"/>
<dbReference type="GO" id="GO:0005524">
    <property type="term" value="F:ATP binding"/>
    <property type="evidence" value="ECO:0007669"/>
    <property type="project" value="UniProtKB-UniRule"/>
</dbReference>
<evidence type="ECO:0000256" key="8">
    <source>
        <dbReference type="ARBA" id="ARBA00022917"/>
    </source>
</evidence>
<dbReference type="CDD" id="cd00808">
    <property type="entry name" value="GluRS_core"/>
    <property type="match status" value="1"/>
</dbReference>
<dbReference type="GO" id="GO:0005829">
    <property type="term" value="C:cytosol"/>
    <property type="evidence" value="ECO:0007669"/>
    <property type="project" value="TreeGrafter"/>
</dbReference>
<feature type="short sequence motif" description="'HIGH' region" evidence="10">
    <location>
        <begin position="9"/>
        <end position="19"/>
    </location>
</feature>
<dbReference type="Proteomes" id="UP000178425">
    <property type="component" value="Unassembled WGS sequence"/>
</dbReference>
<dbReference type="InterPro" id="IPR033910">
    <property type="entry name" value="GluRS_core"/>
</dbReference>
<feature type="binding site" evidence="10">
    <location>
        <position position="235"/>
    </location>
    <ligand>
        <name>ATP</name>
        <dbReference type="ChEBI" id="CHEBI:30616"/>
    </ligand>
</feature>
<dbReference type="InterPro" id="IPR014729">
    <property type="entry name" value="Rossmann-like_a/b/a_fold"/>
</dbReference>
<dbReference type="Pfam" id="PF00749">
    <property type="entry name" value="tRNA-synt_1c"/>
    <property type="match status" value="1"/>
</dbReference>
<keyword evidence="7 10" id="KW-0067">ATP-binding</keyword>
<dbReference type="PANTHER" id="PTHR43311:SF2">
    <property type="entry name" value="GLUTAMATE--TRNA LIGASE, MITOCHONDRIAL-RELATED"/>
    <property type="match status" value="1"/>
</dbReference>
<comment type="subcellular location">
    <subcellularLocation>
        <location evidence="1 10">Cytoplasm</location>
    </subcellularLocation>
</comment>
<keyword evidence="8 10" id="KW-0648">Protein biosynthesis</keyword>
<dbReference type="InterPro" id="IPR000924">
    <property type="entry name" value="Glu/Gln-tRNA-synth"/>
</dbReference>
<evidence type="ECO:0000259" key="11">
    <source>
        <dbReference type="Pfam" id="PF00749"/>
    </source>
</evidence>
<dbReference type="Gene3D" id="1.10.10.350">
    <property type="match status" value="1"/>
</dbReference>
<feature type="short sequence motif" description="'KMSKS' region" evidence="10">
    <location>
        <begin position="232"/>
        <end position="236"/>
    </location>
</feature>
<evidence type="ECO:0000256" key="4">
    <source>
        <dbReference type="ARBA" id="ARBA00022490"/>
    </source>
</evidence>
<dbReference type="SUPFAM" id="SSF48163">
    <property type="entry name" value="An anticodon-binding domain of class I aminoacyl-tRNA synthetases"/>
    <property type="match status" value="1"/>
</dbReference>
<dbReference type="InterPro" id="IPR020058">
    <property type="entry name" value="Glu/Gln-tRNA-synth_Ib_cat-dom"/>
</dbReference>
<feature type="domain" description="Aminoacyl-tRNA synthetase class I anticodon-binding" evidence="12">
    <location>
        <begin position="315"/>
        <end position="456"/>
    </location>
</feature>
<dbReference type="PANTHER" id="PTHR43311">
    <property type="entry name" value="GLUTAMATE--TRNA LIGASE"/>
    <property type="match status" value="1"/>
</dbReference>
<keyword evidence="5 10" id="KW-0436">Ligase</keyword>
<dbReference type="Pfam" id="PF19269">
    <property type="entry name" value="Anticodon_2"/>
    <property type="match status" value="1"/>
</dbReference>
<sequence length="460" mass="52531">MRVKTRIAPSPTGYLHVGTARTALFNYLFAKHNSGEFILRIEDTDIERSEAKFEDDIVAGLKWLGINWDGEITRQSERIDIYETYLKTLLADGMAFYCPHSQAELDEERKKQVANKFSPQHTCDARGKKLGKGLIRFKNDTEKTVKFKDEIRGEIEFDPALLGDFSLAKDLRTPLYNFAVVVDDATMEISHVIRGEDHISNTPKQILLEEALGLQQPIFAHLPLILGKDRSKLSKRHGATSVIDYKNEGYLPDALFNFMALLGWNPGREQEIFSKKELIKEFSIDRVQGAGAIFDMTKLDWMNGEYIRKKPLKELVELSKGFFQFPISNSQFSMLEKVIALEQPRLKKLSELPEKTDSFFKEPEYDAELLKWKQMDNLTIKNSLETAKSILQLVAENGMTKENLEKLFLAKAGKDRGELLWPLRVALSGKKFSPGPFEIMEVLGKDKSILRINAAIFMLK</sequence>
<evidence type="ECO:0000259" key="12">
    <source>
        <dbReference type="Pfam" id="PF19269"/>
    </source>
</evidence>
<dbReference type="EC" id="6.1.1.17" evidence="10"/>
<comment type="caution">
    <text evidence="10">Lacks conserved residue(s) required for the propagation of feature annotation.</text>
</comment>
<dbReference type="FunFam" id="3.40.50.620:FF:000007">
    <property type="entry name" value="Glutamate--tRNA ligase"/>
    <property type="match status" value="1"/>
</dbReference>
<keyword evidence="4 10" id="KW-0963">Cytoplasm</keyword>
<dbReference type="HAMAP" id="MF_00022">
    <property type="entry name" value="Glu_tRNA_synth_type1"/>
    <property type="match status" value="1"/>
</dbReference>
<dbReference type="GO" id="GO:0006424">
    <property type="term" value="P:glutamyl-tRNA aminoacylation"/>
    <property type="evidence" value="ECO:0007669"/>
    <property type="project" value="UniProtKB-UniRule"/>
</dbReference>
<keyword evidence="9 10" id="KW-0030">Aminoacyl-tRNA synthetase</keyword>
<evidence type="ECO:0000313" key="13">
    <source>
        <dbReference type="EMBL" id="OGF78301.1"/>
    </source>
</evidence>
<evidence type="ECO:0000256" key="5">
    <source>
        <dbReference type="ARBA" id="ARBA00022598"/>
    </source>
</evidence>
<reference evidence="13 14" key="1">
    <citation type="journal article" date="2016" name="Nat. Commun.">
        <title>Thousands of microbial genomes shed light on interconnected biogeochemical processes in an aquifer system.</title>
        <authorList>
            <person name="Anantharaman K."/>
            <person name="Brown C.T."/>
            <person name="Hug L.A."/>
            <person name="Sharon I."/>
            <person name="Castelle C.J."/>
            <person name="Probst A.J."/>
            <person name="Thomas B.C."/>
            <person name="Singh A."/>
            <person name="Wilkins M.J."/>
            <person name="Karaoz U."/>
            <person name="Brodie E.L."/>
            <person name="Williams K.H."/>
            <person name="Hubbard S.S."/>
            <person name="Banfield J.F."/>
        </authorList>
    </citation>
    <scope>NUCLEOTIDE SEQUENCE [LARGE SCALE GENOMIC DNA]</scope>
</reference>
<dbReference type="Gene3D" id="3.40.50.620">
    <property type="entry name" value="HUPs"/>
    <property type="match status" value="1"/>
</dbReference>
<dbReference type="EMBL" id="MFHI01000030">
    <property type="protein sequence ID" value="OGF78301.1"/>
    <property type="molecule type" value="Genomic_DNA"/>
</dbReference>
<comment type="subunit">
    <text evidence="3 10">Monomer.</text>
</comment>
<evidence type="ECO:0000256" key="2">
    <source>
        <dbReference type="ARBA" id="ARBA00007894"/>
    </source>
</evidence>
<dbReference type="NCBIfam" id="TIGR00464">
    <property type="entry name" value="gltX_bact"/>
    <property type="match status" value="1"/>
</dbReference>
<evidence type="ECO:0000256" key="9">
    <source>
        <dbReference type="ARBA" id="ARBA00023146"/>
    </source>
</evidence>
<dbReference type="AlphaFoldDB" id="A0A1F5WSJ5"/>
<gene>
    <name evidence="10" type="primary">gltX</name>
    <name evidence="13" type="ORF">A2W54_04390</name>
</gene>
<evidence type="ECO:0000256" key="7">
    <source>
        <dbReference type="ARBA" id="ARBA00022840"/>
    </source>
</evidence>
<comment type="similarity">
    <text evidence="2 10">Belongs to the class-I aminoacyl-tRNA synthetase family. Glutamate--tRNA ligase type 1 subfamily.</text>
</comment>
<dbReference type="GO" id="GO:0000049">
    <property type="term" value="F:tRNA binding"/>
    <property type="evidence" value="ECO:0007669"/>
    <property type="project" value="InterPro"/>
</dbReference>
<keyword evidence="6 10" id="KW-0547">Nucleotide-binding</keyword>
<comment type="catalytic activity">
    <reaction evidence="10">
        <text>tRNA(Glu) + L-glutamate + ATP = L-glutamyl-tRNA(Glu) + AMP + diphosphate</text>
        <dbReference type="Rhea" id="RHEA:23540"/>
        <dbReference type="Rhea" id="RHEA-COMP:9663"/>
        <dbReference type="Rhea" id="RHEA-COMP:9680"/>
        <dbReference type="ChEBI" id="CHEBI:29985"/>
        <dbReference type="ChEBI" id="CHEBI:30616"/>
        <dbReference type="ChEBI" id="CHEBI:33019"/>
        <dbReference type="ChEBI" id="CHEBI:78442"/>
        <dbReference type="ChEBI" id="CHEBI:78520"/>
        <dbReference type="ChEBI" id="CHEBI:456215"/>
        <dbReference type="EC" id="6.1.1.17"/>
    </reaction>
</comment>
<dbReference type="InterPro" id="IPR049940">
    <property type="entry name" value="GluQ/Sye"/>
</dbReference>
<dbReference type="SUPFAM" id="SSF52374">
    <property type="entry name" value="Nucleotidylyl transferase"/>
    <property type="match status" value="1"/>
</dbReference>
<dbReference type="InterPro" id="IPR020751">
    <property type="entry name" value="aa-tRNA-synth_I_codon-bd_sub2"/>
</dbReference>
<dbReference type="PRINTS" id="PR00987">
    <property type="entry name" value="TRNASYNTHGLU"/>
</dbReference>
<dbReference type="GO" id="GO:0008270">
    <property type="term" value="F:zinc ion binding"/>
    <property type="evidence" value="ECO:0007669"/>
    <property type="project" value="InterPro"/>
</dbReference>
<evidence type="ECO:0000256" key="1">
    <source>
        <dbReference type="ARBA" id="ARBA00004496"/>
    </source>
</evidence>
<protein>
    <recommendedName>
        <fullName evidence="10">Glutamate--tRNA ligase</fullName>
        <ecNumber evidence="10">6.1.1.17</ecNumber>
    </recommendedName>
    <alternativeName>
        <fullName evidence="10">Glutamyl-tRNA synthetase</fullName>
        <shortName evidence="10">GluRS</shortName>
    </alternativeName>
</protein>
<accession>A0A1F5WSJ5</accession>
<dbReference type="InterPro" id="IPR008925">
    <property type="entry name" value="aa_tRNA-synth_I_cd-bd_sf"/>
</dbReference>
<organism evidence="13 14">
    <name type="scientific">Candidatus Giovannonibacteria bacterium RIFCSPHIGHO2_02_43_13</name>
    <dbReference type="NCBI Taxonomy" id="1798330"/>
    <lineage>
        <taxon>Bacteria</taxon>
        <taxon>Candidatus Giovannoniibacteriota</taxon>
    </lineage>
</organism>
<dbReference type="InterPro" id="IPR004527">
    <property type="entry name" value="Glu-tRNA-ligase_bac/mito"/>
</dbReference>
<dbReference type="PROSITE" id="PS00178">
    <property type="entry name" value="AA_TRNA_LIGASE_I"/>
    <property type="match status" value="1"/>
</dbReference>
<evidence type="ECO:0000256" key="3">
    <source>
        <dbReference type="ARBA" id="ARBA00011245"/>
    </source>
</evidence>
<dbReference type="InterPro" id="IPR045462">
    <property type="entry name" value="aa-tRNA-synth_I_cd-bd"/>
</dbReference>
<evidence type="ECO:0000256" key="10">
    <source>
        <dbReference type="HAMAP-Rule" id="MF_00022"/>
    </source>
</evidence>
<comment type="caution">
    <text evidence="13">The sequence shown here is derived from an EMBL/GenBank/DDBJ whole genome shotgun (WGS) entry which is preliminary data.</text>
</comment>
<evidence type="ECO:0000313" key="14">
    <source>
        <dbReference type="Proteomes" id="UP000178425"/>
    </source>
</evidence>
<dbReference type="GO" id="GO:0004818">
    <property type="term" value="F:glutamate-tRNA ligase activity"/>
    <property type="evidence" value="ECO:0007669"/>
    <property type="project" value="UniProtKB-UniRule"/>
</dbReference>
<dbReference type="InterPro" id="IPR001412">
    <property type="entry name" value="aa-tRNA-synth_I_CS"/>
</dbReference>
<comment type="function">
    <text evidence="10">Catalyzes the attachment of glutamate to tRNA(Glu) in a two-step reaction: glutamate is first activated by ATP to form Glu-AMP and then transferred to the acceptor end of tRNA(Glu).</text>
</comment>
<name>A0A1F5WSJ5_9BACT</name>